<feature type="transmembrane region" description="Helical" evidence="2">
    <location>
        <begin position="137"/>
        <end position="160"/>
    </location>
</feature>
<evidence type="ECO:0008006" key="5">
    <source>
        <dbReference type="Google" id="ProtNLM"/>
    </source>
</evidence>
<feature type="region of interest" description="Disordered" evidence="1">
    <location>
        <begin position="57"/>
        <end position="106"/>
    </location>
</feature>
<evidence type="ECO:0000313" key="4">
    <source>
        <dbReference type="Proteomes" id="UP000789390"/>
    </source>
</evidence>
<accession>A0A8J2WJZ3</accession>
<proteinExistence type="predicted"/>
<evidence type="ECO:0000313" key="3">
    <source>
        <dbReference type="EMBL" id="CAH0107435.1"/>
    </source>
</evidence>
<evidence type="ECO:0000256" key="2">
    <source>
        <dbReference type="SAM" id="Phobius"/>
    </source>
</evidence>
<feature type="compositionally biased region" description="Basic and acidic residues" evidence="1">
    <location>
        <begin position="10"/>
        <end position="19"/>
    </location>
</feature>
<sequence length="173" mass="20192">MTKTNSKSDNNMREREREGTTQSMLVGLFARFSEFYKSIPFPMMDRPLGVERNFVKKEEEEEEKTDFARRHRRGHDNRVSSLASSFRRKHPTRSPSTGEAGGTRTSGYHLHQDLHQVVSTIQVGFPFLFYQPTKSPLIFYCLVTTFAIPYFSLIFIIVVFGNTNRRDKMRIDK</sequence>
<gene>
    <name evidence="3" type="ORF">DGAL_LOCUS10732</name>
</gene>
<dbReference type="AlphaFoldDB" id="A0A8J2WJZ3"/>
<keyword evidence="2" id="KW-0472">Membrane</keyword>
<keyword evidence="2" id="KW-1133">Transmembrane helix</keyword>
<reference evidence="3" key="1">
    <citation type="submission" date="2021-11" db="EMBL/GenBank/DDBJ databases">
        <authorList>
            <person name="Schell T."/>
        </authorList>
    </citation>
    <scope>NUCLEOTIDE SEQUENCE</scope>
    <source>
        <strain evidence="3">M5</strain>
    </source>
</reference>
<feature type="region of interest" description="Disordered" evidence="1">
    <location>
        <begin position="1"/>
        <end position="20"/>
    </location>
</feature>
<dbReference type="Proteomes" id="UP000789390">
    <property type="component" value="Unassembled WGS sequence"/>
</dbReference>
<keyword evidence="4" id="KW-1185">Reference proteome</keyword>
<evidence type="ECO:0000256" key="1">
    <source>
        <dbReference type="SAM" id="MobiDB-lite"/>
    </source>
</evidence>
<dbReference type="EMBL" id="CAKKLH010000275">
    <property type="protein sequence ID" value="CAH0107435.1"/>
    <property type="molecule type" value="Genomic_DNA"/>
</dbReference>
<name>A0A8J2WJZ3_9CRUS</name>
<organism evidence="3 4">
    <name type="scientific">Daphnia galeata</name>
    <dbReference type="NCBI Taxonomy" id="27404"/>
    <lineage>
        <taxon>Eukaryota</taxon>
        <taxon>Metazoa</taxon>
        <taxon>Ecdysozoa</taxon>
        <taxon>Arthropoda</taxon>
        <taxon>Crustacea</taxon>
        <taxon>Branchiopoda</taxon>
        <taxon>Diplostraca</taxon>
        <taxon>Cladocera</taxon>
        <taxon>Anomopoda</taxon>
        <taxon>Daphniidae</taxon>
        <taxon>Daphnia</taxon>
    </lineage>
</organism>
<comment type="caution">
    <text evidence="3">The sequence shown here is derived from an EMBL/GenBank/DDBJ whole genome shotgun (WGS) entry which is preliminary data.</text>
</comment>
<protein>
    <recommendedName>
        <fullName evidence="5">Transmembrane protein</fullName>
    </recommendedName>
</protein>
<keyword evidence="2" id="KW-0812">Transmembrane</keyword>